<dbReference type="RefSeq" id="WP_225237004.1">
    <property type="nucleotide sequence ID" value="NZ_JAHYBX010000001.1"/>
</dbReference>
<evidence type="ECO:0000313" key="5">
    <source>
        <dbReference type="EMBL" id="MCA1854537.1"/>
    </source>
</evidence>
<sequence length="609" mass="66834">MTTPAVQNVQNVPSPAPRAPRLRALDLQSIFSWLLADGIVRKENVKAQFAQAQAILKNAAGSMHPLSAVAQCKLVSEQPPQRLLTLDVLTEWCATKVGLPFIRIDPLKIDFTKVADVMSASYAARFNILPVDMNASTLVVATADPANVEWEAEIAKVARRRIELVLANPLDIAQYISQFFSLAKSIRDANRHTGQDLAMRSNFEQLVELGKSNKQFDANDQHIVNIVDWLWSYAFEQRASDIHLEPKREFATIRLRIDGVLHQVYQVPAAVMIAMTARIKLLGRMDVIEKRRPQDGRIKTRTAGGQEVELRLSTLPTAFGEKLVMRIFDPEVVVKTLPELGFPPDEAARWDALTRRPHGIILVTGPTGSGKTTTLYTTLKALATSEVNVCTVEDPIEMVEASFNQMQVQPGIDLSFADGVRALMRQDPDIIMVGEIRDLQTAEMAIQAALTGHLVFSTLHTNDAPAAVVRLLELGVPDYLLEATLIGVMAQRLVRTLCPDCKAAGGELSDEVWQGIGGAWNIPKPATVYRPIGCPECRQTGFRGRTGIYELLTVSEGFARIVRSSGDIQQLRQQSAADGMKPLRIAGAMKVVEGVTTADEVLKVSAALA</sequence>
<dbReference type="PROSITE" id="PS00662">
    <property type="entry name" value="T2SP_E"/>
    <property type="match status" value="1"/>
</dbReference>
<dbReference type="EMBL" id="JAHYBX010000001">
    <property type="protein sequence ID" value="MCA1854537.1"/>
    <property type="molecule type" value="Genomic_DNA"/>
</dbReference>
<dbReference type="InterPro" id="IPR007831">
    <property type="entry name" value="T2SS_GspE_N"/>
</dbReference>
<keyword evidence="3" id="KW-0067">ATP-binding</keyword>
<dbReference type="PANTHER" id="PTHR30258:SF13">
    <property type="entry name" value="SECRETION PATHWAY ATPASE-RELATED"/>
    <property type="match status" value="1"/>
</dbReference>
<keyword evidence="6" id="KW-1185">Reference proteome</keyword>
<dbReference type="Pfam" id="PF00437">
    <property type="entry name" value="T2SSE"/>
    <property type="match status" value="1"/>
</dbReference>
<evidence type="ECO:0000256" key="1">
    <source>
        <dbReference type="ARBA" id="ARBA00006611"/>
    </source>
</evidence>
<dbReference type="InterPro" id="IPR027417">
    <property type="entry name" value="P-loop_NTPase"/>
</dbReference>
<accession>A0ABS7Y4E4</accession>
<gene>
    <name evidence="5" type="primary">tadA</name>
    <name evidence="5" type="ORF">LE190_01170</name>
</gene>
<comment type="similarity">
    <text evidence="1">Belongs to the GSP E family.</text>
</comment>
<name>A0ABS7Y4E4_9BURK</name>
<dbReference type="SUPFAM" id="SSF160246">
    <property type="entry name" value="EspE N-terminal domain-like"/>
    <property type="match status" value="1"/>
</dbReference>
<dbReference type="SUPFAM" id="SSF52540">
    <property type="entry name" value="P-loop containing nucleoside triphosphate hydrolases"/>
    <property type="match status" value="1"/>
</dbReference>
<dbReference type="SMART" id="SM00382">
    <property type="entry name" value="AAA"/>
    <property type="match status" value="1"/>
</dbReference>
<protein>
    <submittedName>
        <fullName evidence="5">Flp pilus assembly complex ATPase component TadA</fullName>
    </submittedName>
</protein>
<evidence type="ECO:0000256" key="3">
    <source>
        <dbReference type="ARBA" id="ARBA00022840"/>
    </source>
</evidence>
<dbReference type="InterPro" id="IPR003593">
    <property type="entry name" value="AAA+_ATPase"/>
</dbReference>
<dbReference type="Gene3D" id="3.30.300.160">
    <property type="entry name" value="Type II secretion system, protein E, N-terminal domain"/>
    <property type="match status" value="1"/>
</dbReference>
<dbReference type="PANTHER" id="PTHR30258">
    <property type="entry name" value="TYPE II SECRETION SYSTEM PROTEIN GSPE-RELATED"/>
    <property type="match status" value="1"/>
</dbReference>
<dbReference type="Gene3D" id="3.30.450.90">
    <property type="match status" value="1"/>
</dbReference>
<dbReference type="InterPro" id="IPR001482">
    <property type="entry name" value="T2SS/T4SS_dom"/>
</dbReference>
<dbReference type="Pfam" id="PF05157">
    <property type="entry name" value="MshEN"/>
    <property type="match status" value="1"/>
</dbReference>
<reference evidence="5 6" key="1">
    <citation type="submission" date="2021-07" db="EMBL/GenBank/DDBJ databases">
        <title>Characterization of Violacein-producing bacteria and related species.</title>
        <authorList>
            <person name="Wilson H.S."/>
            <person name="De Leon M.E."/>
        </authorList>
    </citation>
    <scope>NUCLEOTIDE SEQUENCE [LARGE SCALE GENOMIC DNA]</scope>
    <source>
        <strain evidence="5 6">HSC-2F05</strain>
    </source>
</reference>
<keyword evidence="2" id="KW-0547">Nucleotide-binding</keyword>
<evidence type="ECO:0000259" key="4">
    <source>
        <dbReference type="PROSITE" id="PS00662"/>
    </source>
</evidence>
<organism evidence="5 6">
    <name type="scientific">Massilia hydrophila</name>
    <dbReference type="NCBI Taxonomy" id="3044279"/>
    <lineage>
        <taxon>Bacteria</taxon>
        <taxon>Pseudomonadati</taxon>
        <taxon>Pseudomonadota</taxon>
        <taxon>Betaproteobacteria</taxon>
        <taxon>Burkholderiales</taxon>
        <taxon>Oxalobacteraceae</taxon>
        <taxon>Telluria group</taxon>
        <taxon>Massilia</taxon>
    </lineage>
</organism>
<comment type="caution">
    <text evidence="5">The sequence shown here is derived from an EMBL/GenBank/DDBJ whole genome shotgun (WGS) entry which is preliminary data.</text>
</comment>
<dbReference type="Gene3D" id="3.40.50.300">
    <property type="entry name" value="P-loop containing nucleotide triphosphate hydrolases"/>
    <property type="match status" value="1"/>
</dbReference>
<dbReference type="CDD" id="cd01129">
    <property type="entry name" value="PulE-GspE-like"/>
    <property type="match status" value="1"/>
</dbReference>
<dbReference type="InterPro" id="IPR037257">
    <property type="entry name" value="T2SS_E_N_sf"/>
</dbReference>
<evidence type="ECO:0000256" key="2">
    <source>
        <dbReference type="ARBA" id="ARBA00022741"/>
    </source>
</evidence>
<evidence type="ECO:0000313" key="6">
    <source>
        <dbReference type="Proteomes" id="UP001198602"/>
    </source>
</evidence>
<dbReference type="Proteomes" id="UP001198602">
    <property type="component" value="Unassembled WGS sequence"/>
</dbReference>
<feature type="domain" description="Bacterial type II secretion system protein E" evidence="4">
    <location>
        <begin position="424"/>
        <end position="438"/>
    </location>
</feature>
<proteinExistence type="inferred from homology"/>